<proteinExistence type="predicted"/>
<reference evidence="1" key="1">
    <citation type="submission" date="2020-05" db="EMBL/GenBank/DDBJ databases">
        <authorList>
            <person name="Chiriac C."/>
            <person name="Salcher M."/>
            <person name="Ghai R."/>
            <person name="Kavagutti S V."/>
        </authorList>
    </citation>
    <scope>NUCLEOTIDE SEQUENCE</scope>
</reference>
<organism evidence="1">
    <name type="scientific">uncultured Caudovirales phage</name>
    <dbReference type="NCBI Taxonomy" id="2100421"/>
    <lineage>
        <taxon>Viruses</taxon>
        <taxon>Duplodnaviria</taxon>
        <taxon>Heunggongvirae</taxon>
        <taxon>Uroviricota</taxon>
        <taxon>Caudoviricetes</taxon>
        <taxon>Peduoviridae</taxon>
        <taxon>Maltschvirus</taxon>
        <taxon>Maltschvirus maltsch</taxon>
    </lineage>
</organism>
<gene>
    <name evidence="1" type="ORF">UFOVP972_115</name>
</gene>
<evidence type="ECO:0000313" key="1">
    <source>
        <dbReference type="EMBL" id="CAB4175124.1"/>
    </source>
</evidence>
<protein>
    <submittedName>
        <fullName evidence="1">Uncharacterized protein</fullName>
    </submittedName>
</protein>
<name>A0A6J5Q6D6_9CAUD</name>
<dbReference type="EMBL" id="LR796923">
    <property type="protein sequence ID" value="CAB4175124.1"/>
    <property type="molecule type" value="Genomic_DNA"/>
</dbReference>
<accession>A0A6J5Q6D6</accession>
<sequence length="92" mass="10871">MLIVDKYYSIMQWGSIRERIVEGRSEQARCWIRTDREDTVTGIYVKIQEVSKFLPADPFEETLDGAKLRAEIEIERYFTADRIAKLNKKSRV</sequence>